<comment type="caution">
    <text evidence="1">The sequence shown here is derived from an EMBL/GenBank/DDBJ whole genome shotgun (WGS) entry which is preliminary data.</text>
</comment>
<dbReference type="AlphaFoldDB" id="A0A815IPV7"/>
<feature type="non-terminal residue" evidence="1">
    <location>
        <position position="56"/>
    </location>
</feature>
<sequence>IDTITSSSNDKGLYDLGTYVFDEYLFSSIGTMLRDRDREQLKQSFVCIDTAIDNLR</sequence>
<dbReference type="Proteomes" id="UP000663877">
    <property type="component" value="Unassembled WGS sequence"/>
</dbReference>
<evidence type="ECO:0000313" key="1">
    <source>
        <dbReference type="EMBL" id="CAF1368687.1"/>
    </source>
</evidence>
<evidence type="ECO:0000313" key="2">
    <source>
        <dbReference type="Proteomes" id="UP000663877"/>
    </source>
</evidence>
<gene>
    <name evidence="1" type="ORF">BJG266_LOCUS35907</name>
</gene>
<accession>A0A815IPV7</accession>
<organism evidence="1 2">
    <name type="scientific">Adineta steineri</name>
    <dbReference type="NCBI Taxonomy" id="433720"/>
    <lineage>
        <taxon>Eukaryota</taxon>
        <taxon>Metazoa</taxon>
        <taxon>Spiralia</taxon>
        <taxon>Gnathifera</taxon>
        <taxon>Rotifera</taxon>
        <taxon>Eurotatoria</taxon>
        <taxon>Bdelloidea</taxon>
        <taxon>Adinetida</taxon>
        <taxon>Adinetidae</taxon>
        <taxon>Adineta</taxon>
    </lineage>
</organism>
<reference evidence="1" key="1">
    <citation type="submission" date="2021-02" db="EMBL/GenBank/DDBJ databases">
        <authorList>
            <person name="Nowell W R."/>
        </authorList>
    </citation>
    <scope>NUCLEOTIDE SEQUENCE</scope>
</reference>
<dbReference type="EMBL" id="CAJNOI010000973">
    <property type="protein sequence ID" value="CAF1368687.1"/>
    <property type="molecule type" value="Genomic_DNA"/>
</dbReference>
<proteinExistence type="predicted"/>
<name>A0A815IPV7_9BILA</name>
<protein>
    <submittedName>
        <fullName evidence="1">Uncharacterized protein</fullName>
    </submittedName>
</protein>